<keyword evidence="3" id="KW-1185">Reference proteome</keyword>
<protein>
    <submittedName>
        <fullName evidence="2">Uncharacterized protein</fullName>
    </submittedName>
</protein>
<evidence type="ECO:0000256" key="1">
    <source>
        <dbReference type="SAM" id="MobiDB-lite"/>
    </source>
</evidence>
<sequence length="47" mass="5678">MKKPKKLIGEVEKRNKKEENEKAKIKYDVITPEERDPQPKAYDEIEY</sequence>
<dbReference type="EMBL" id="CP063356">
    <property type="protein sequence ID" value="QOY35730.1"/>
    <property type="molecule type" value="Genomic_DNA"/>
</dbReference>
<proteinExistence type="predicted"/>
<reference evidence="2 3" key="2">
    <citation type="journal article" date="2019" name="Int. J. Syst. Evol. Microbiol.">
        <title>Anaerobacillus isosaccharinicus sp. nov., an alkaliphilic bacterium which degrades isosaccharinic acid.</title>
        <authorList>
            <person name="Bassil N.M."/>
            <person name="Lloyd J.R."/>
        </authorList>
    </citation>
    <scope>NUCLEOTIDE SEQUENCE [LARGE SCALE GENOMIC DNA]</scope>
    <source>
        <strain evidence="2 3">NB2006</strain>
    </source>
</reference>
<reference evidence="2 3" key="1">
    <citation type="journal article" date="2017" name="Genome Announc.">
        <title>Draft Genome Sequences of Four Alkaliphilic Bacteria Belonging to the Anaerobacillus Genus.</title>
        <authorList>
            <person name="Bassil N.M."/>
            <person name="Lloyd J.R."/>
        </authorList>
    </citation>
    <scope>NUCLEOTIDE SEQUENCE [LARGE SCALE GENOMIC DNA]</scope>
    <source>
        <strain evidence="2 3">NB2006</strain>
    </source>
</reference>
<dbReference type="Proteomes" id="UP000180175">
    <property type="component" value="Chromosome"/>
</dbReference>
<dbReference type="RefSeq" id="WP_159432455.1">
    <property type="nucleotide sequence ID" value="NZ_CP063356.2"/>
</dbReference>
<feature type="region of interest" description="Disordered" evidence="1">
    <location>
        <begin position="28"/>
        <end position="47"/>
    </location>
</feature>
<organism evidence="2 3">
    <name type="scientific">Anaerobacillus isosaccharinicus</name>
    <dbReference type="NCBI Taxonomy" id="1532552"/>
    <lineage>
        <taxon>Bacteria</taxon>
        <taxon>Bacillati</taxon>
        <taxon>Bacillota</taxon>
        <taxon>Bacilli</taxon>
        <taxon>Bacillales</taxon>
        <taxon>Bacillaceae</taxon>
        <taxon>Anaerobacillus</taxon>
    </lineage>
</organism>
<gene>
    <name evidence="2" type="ORF">AWH56_024210</name>
</gene>
<dbReference type="AlphaFoldDB" id="A0A7S7L7A9"/>
<feature type="region of interest" description="Disordered" evidence="1">
    <location>
        <begin position="1"/>
        <end position="23"/>
    </location>
</feature>
<name>A0A7S7L7A9_9BACI</name>
<accession>A0A7S7L7A9</accession>
<dbReference type="KEGG" id="aia:AWH56_024210"/>
<evidence type="ECO:0000313" key="3">
    <source>
        <dbReference type="Proteomes" id="UP000180175"/>
    </source>
</evidence>
<evidence type="ECO:0000313" key="2">
    <source>
        <dbReference type="EMBL" id="QOY35730.1"/>
    </source>
</evidence>
<feature type="compositionally biased region" description="Basic and acidic residues" evidence="1">
    <location>
        <begin position="7"/>
        <end position="23"/>
    </location>
</feature>